<dbReference type="InterPro" id="IPR036102">
    <property type="entry name" value="OsmC/Ohrsf"/>
</dbReference>
<dbReference type="PANTHER" id="PTHR39624">
    <property type="entry name" value="PROTEIN INVOLVED IN RIMO-MEDIATED BETA-METHYLTHIOLATION OF RIBOSOMAL PROTEIN S12 YCAO"/>
    <property type="match status" value="1"/>
</dbReference>
<dbReference type="EMBL" id="MLJW01002238">
    <property type="protein sequence ID" value="OIQ75212.1"/>
    <property type="molecule type" value="Genomic_DNA"/>
</dbReference>
<organism evidence="2">
    <name type="scientific">mine drainage metagenome</name>
    <dbReference type="NCBI Taxonomy" id="410659"/>
    <lineage>
        <taxon>unclassified sequences</taxon>
        <taxon>metagenomes</taxon>
        <taxon>ecological metagenomes</taxon>
    </lineage>
</organism>
<dbReference type="InterPro" id="IPR010693">
    <property type="entry name" value="Divergent_4Fe-4S_mono-cluster"/>
</dbReference>
<dbReference type="Pfam" id="PF06902">
    <property type="entry name" value="Fer4_19"/>
    <property type="match status" value="1"/>
</dbReference>
<comment type="caution">
    <text evidence="2">The sequence shown here is derived from an EMBL/GenBank/DDBJ whole genome shotgun (WGS) entry which is preliminary data.</text>
</comment>
<sequence length="211" mass="23744">MKYELEHPIISHIGTEKYKCTVEWRHGKFIADEPEVTGGKDLGPDPYTLLLSSLATCTLATLRMYIDRKGWDIPQIAASVNMYFEEKEGKKVTVIDRDLNFLTSVTEEQRERLIQIAKVCPISKILEGEIQLRTFAYSENEIENKHTYPGDGVTVVWKPELCRHAARCATQLPTVFNPSAKPWVNMDGATSQEIMEQVAKCPTGALSIAAK</sequence>
<gene>
    <name evidence="2" type="ORF">GALL_431200</name>
</gene>
<dbReference type="AlphaFoldDB" id="A0A1J5Q5P7"/>
<dbReference type="PANTHER" id="PTHR39624:SF2">
    <property type="entry name" value="OSMC-LIKE PROTEIN"/>
    <property type="match status" value="1"/>
</dbReference>
<evidence type="ECO:0000313" key="2">
    <source>
        <dbReference type="EMBL" id="OIQ75212.1"/>
    </source>
</evidence>
<dbReference type="Pfam" id="PF02566">
    <property type="entry name" value="OsmC"/>
    <property type="match status" value="1"/>
</dbReference>
<proteinExistence type="predicted"/>
<name>A0A1J5Q5P7_9ZZZZ</name>
<feature type="domain" description="Divergent 4Fe-4S mono-cluster" evidence="1">
    <location>
        <begin position="148"/>
        <end position="210"/>
    </location>
</feature>
<reference evidence="2" key="1">
    <citation type="submission" date="2016-10" db="EMBL/GenBank/DDBJ databases">
        <title>Sequence of Gallionella enrichment culture.</title>
        <authorList>
            <person name="Poehlein A."/>
            <person name="Muehling M."/>
            <person name="Daniel R."/>
        </authorList>
    </citation>
    <scope>NUCLEOTIDE SEQUENCE</scope>
</reference>
<evidence type="ECO:0000259" key="1">
    <source>
        <dbReference type="Pfam" id="PF06902"/>
    </source>
</evidence>
<protein>
    <submittedName>
        <fullName evidence="2">OsmC-like protein</fullName>
    </submittedName>
</protein>
<dbReference type="InterPro" id="IPR015946">
    <property type="entry name" value="KH_dom-like_a/b"/>
</dbReference>
<dbReference type="Gene3D" id="3.30.300.20">
    <property type="match status" value="1"/>
</dbReference>
<dbReference type="InterPro" id="IPR003718">
    <property type="entry name" value="OsmC/Ohr_fam"/>
</dbReference>
<dbReference type="SUPFAM" id="SSF82784">
    <property type="entry name" value="OsmC-like"/>
    <property type="match status" value="1"/>
</dbReference>
<accession>A0A1J5Q5P7</accession>